<dbReference type="InterPro" id="IPR036397">
    <property type="entry name" value="RNaseH_sf"/>
</dbReference>
<reference evidence="3 4" key="1">
    <citation type="submission" date="2018-02" db="EMBL/GenBank/DDBJ databases">
        <title>Five New Genomes of Indian Photorhabdus Isolates TSA.</title>
        <authorList>
            <person name="Dubay B."/>
            <person name="Somvanshi V.S."/>
        </authorList>
    </citation>
    <scope>NUCLEOTIDE SEQUENCE [LARGE SCALE GENOMIC DNA]</scope>
    <source>
        <strain evidence="3 4">H1</strain>
    </source>
</reference>
<dbReference type="InterPro" id="IPR025959">
    <property type="entry name" value="Winged_HTH_dom"/>
</dbReference>
<dbReference type="SUPFAM" id="SSF53098">
    <property type="entry name" value="Ribonuclease H-like"/>
    <property type="match status" value="1"/>
</dbReference>
<dbReference type="InterPro" id="IPR038717">
    <property type="entry name" value="Tc1-like_DDE_dom"/>
</dbReference>
<dbReference type="SUPFAM" id="SSF46689">
    <property type="entry name" value="Homeodomain-like"/>
    <property type="match status" value="1"/>
</dbReference>
<dbReference type="EMBL" id="PUWT01000182">
    <property type="protein sequence ID" value="PQQ22048.1"/>
    <property type="molecule type" value="Genomic_DNA"/>
</dbReference>
<evidence type="ECO:0000313" key="3">
    <source>
        <dbReference type="EMBL" id="PQQ22048.1"/>
    </source>
</evidence>
<dbReference type="InterPro" id="IPR009057">
    <property type="entry name" value="Homeodomain-like_sf"/>
</dbReference>
<gene>
    <name evidence="3" type="ORF">C6H66_25160</name>
</gene>
<dbReference type="Pfam" id="PF13592">
    <property type="entry name" value="HTH_33"/>
    <property type="match status" value="1"/>
</dbReference>
<dbReference type="PANTHER" id="PTHR46564:SF1">
    <property type="entry name" value="TRANSPOSASE"/>
    <property type="match status" value="1"/>
</dbReference>
<evidence type="ECO:0000259" key="1">
    <source>
        <dbReference type="Pfam" id="PF13358"/>
    </source>
</evidence>
<feature type="domain" description="Tc1-like transposase DDE" evidence="1">
    <location>
        <begin position="172"/>
        <end position="310"/>
    </location>
</feature>
<organism evidence="3 4">
    <name type="scientific">Photorhabdus hindustanensis</name>
    <dbReference type="NCBI Taxonomy" id="2918802"/>
    <lineage>
        <taxon>Bacteria</taxon>
        <taxon>Pseudomonadati</taxon>
        <taxon>Pseudomonadota</taxon>
        <taxon>Gammaproteobacteria</taxon>
        <taxon>Enterobacterales</taxon>
        <taxon>Morganellaceae</taxon>
        <taxon>Photorhabdus</taxon>
    </lineage>
</organism>
<protein>
    <submittedName>
        <fullName evidence="3">IS630 family transposase</fullName>
    </submittedName>
</protein>
<dbReference type="AlphaFoldDB" id="A0A2S8PTI8"/>
<dbReference type="Gene3D" id="3.30.420.10">
    <property type="entry name" value="Ribonuclease H-like superfamily/Ribonuclease H"/>
    <property type="match status" value="1"/>
</dbReference>
<proteinExistence type="predicted"/>
<keyword evidence="4" id="KW-1185">Reference proteome</keyword>
<sequence>MKLMVSVMKIFITDEQKAELEHLHHTCRDKRECDRIKAVLLASEGWSSVMIAQALRLHETTVNRHISDYLNHRKIKPENGGSQSYLSETQTQELIAYLTANLLPTTQAVTRLVEERWDISYTVPGMNKWPHHNGFSYKKPTGVPHKFNAEQQRAFREAYGKLKQEAGDHEPILFIDGVHPTQGTKLAYGWMRKGQKTTVKTTGSHTRLNLMGALNLADISQTVVREYDRIDSYHIAEFFIALRETYPVSQKIHIILDGAGYHRSRLVKDWAYVMNIDLHYLPPYSPNLNPIERLWKVMNEQVRNNHYFASTALFRQAIHRFFTEILPELAGNLSCRINDNFQVLNPASSS</sequence>
<dbReference type="PANTHER" id="PTHR46564">
    <property type="entry name" value="TRANSPOSASE"/>
    <property type="match status" value="1"/>
</dbReference>
<name>A0A2S8PTI8_9GAMM</name>
<dbReference type="Pfam" id="PF13551">
    <property type="entry name" value="HTH_29"/>
    <property type="match status" value="1"/>
</dbReference>
<dbReference type="NCBIfam" id="NF033545">
    <property type="entry name" value="transpos_IS630"/>
    <property type="match status" value="1"/>
</dbReference>
<dbReference type="InterPro" id="IPR047655">
    <property type="entry name" value="Transpos_IS630-like"/>
</dbReference>
<comment type="caution">
    <text evidence="3">The sequence shown here is derived from an EMBL/GenBank/DDBJ whole genome shotgun (WGS) entry which is preliminary data.</text>
</comment>
<dbReference type="Proteomes" id="UP000239550">
    <property type="component" value="Unassembled WGS sequence"/>
</dbReference>
<dbReference type="InterPro" id="IPR012337">
    <property type="entry name" value="RNaseH-like_sf"/>
</dbReference>
<evidence type="ECO:0000259" key="2">
    <source>
        <dbReference type="Pfam" id="PF13592"/>
    </source>
</evidence>
<accession>A0A2S8PTI8</accession>
<evidence type="ECO:0000313" key="4">
    <source>
        <dbReference type="Proteomes" id="UP000239550"/>
    </source>
</evidence>
<dbReference type="Pfam" id="PF13358">
    <property type="entry name" value="DDE_3"/>
    <property type="match status" value="1"/>
</dbReference>
<dbReference type="GO" id="GO:0003676">
    <property type="term" value="F:nucleic acid binding"/>
    <property type="evidence" value="ECO:0007669"/>
    <property type="project" value="InterPro"/>
</dbReference>
<feature type="domain" description="Winged helix-turn helix" evidence="2">
    <location>
        <begin position="103"/>
        <end position="159"/>
    </location>
</feature>